<evidence type="ECO:0000313" key="2">
    <source>
        <dbReference type="Proteomes" id="UP001305779"/>
    </source>
</evidence>
<comment type="caution">
    <text evidence="1">The sequence shown here is derived from an EMBL/GenBank/DDBJ whole genome shotgun (WGS) entry which is preliminary data.</text>
</comment>
<evidence type="ECO:0000313" key="1">
    <source>
        <dbReference type="EMBL" id="KAK4494451.1"/>
    </source>
</evidence>
<dbReference type="Proteomes" id="UP001305779">
    <property type="component" value="Unassembled WGS sequence"/>
</dbReference>
<protein>
    <submittedName>
        <fullName evidence="1">Uncharacterized protein</fullName>
    </submittedName>
</protein>
<gene>
    <name evidence="1" type="ORF">PRZ48_014749</name>
</gene>
<accession>A0ABR0DZM5</accession>
<dbReference type="EMBL" id="JAXOVC010000014">
    <property type="protein sequence ID" value="KAK4494451.1"/>
    <property type="molecule type" value="Genomic_DNA"/>
</dbReference>
<name>A0ABR0DZM5_ZASCE</name>
<organism evidence="1 2">
    <name type="scientific">Zasmidium cellare</name>
    <name type="common">Wine cellar mold</name>
    <name type="synonym">Racodium cellare</name>
    <dbReference type="NCBI Taxonomy" id="395010"/>
    <lineage>
        <taxon>Eukaryota</taxon>
        <taxon>Fungi</taxon>
        <taxon>Dikarya</taxon>
        <taxon>Ascomycota</taxon>
        <taxon>Pezizomycotina</taxon>
        <taxon>Dothideomycetes</taxon>
        <taxon>Dothideomycetidae</taxon>
        <taxon>Mycosphaerellales</taxon>
        <taxon>Mycosphaerellaceae</taxon>
        <taxon>Zasmidium</taxon>
    </lineage>
</organism>
<proteinExistence type="predicted"/>
<reference evidence="1 2" key="1">
    <citation type="journal article" date="2023" name="G3 (Bethesda)">
        <title>A chromosome-level genome assembly of Zasmidium syzygii isolated from banana leaves.</title>
        <authorList>
            <person name="van Westerhoven A.C."/>
            <person name="Mehrabi R."/>
            <person name="Talebi R."/>
            <person name="Steentjes M.B.F."/>
            <person name="Corcolon B."/>
            <person name="Chong P.A."/>
            <person name="Kema G.H.J."/>
            <person name="Seidl M.F."/>
        </authorList>
    </citation>
    <scope>NUCLEOTIDE SEQUENCE [LARGE SCALE GENOMIC DNA]</scope>
    <source>
        <strain evidence="1 2">P124</strain>
    </source>
</reference>
<keyword evidence="2" id="KW-1185">Reference proteome</keyword>
<sequence length="417" mass="46296">MTCPQSTAHSFGLGGMPAQFNSSGFLQGEALSGLVPTNFTFEMHKIFGRDKFSDDDVDYGKLELSLRMASALLMAAIPIFHTILVVGPKDTNKMTDDGKPIYQFPDPVEVLSADEVYTTWRRLDQMASGISFYIAGTEEHDIAWCVRLLANDGSLGPDLKGSGSTINIGKGLYDSVVKSFDDETDIINQQASAFNLATTLIHELTHAAINASTPYFHSICSVQYYLGESACTTEVGFETEAWLYGGVIPCLAIGGVEEYYNRDTGKWSHLNHLLTATEYPCPTRTALYANHPIKLYVRRGMKPTEIIWNVSFLHIHQLFQDELWTDFFPHYGRKVLRFAKATGFRFLVRSGKNELTPVLWDTDGVIDLPGHYVDKTGMIRKQGDQVAEEEEKKGAGGLMFRVGKLKDSALARVFGKG</sequence>